<dbReference type="Proteomes" id="UP000264120">
    <property type="component" value="Chromosome"/>
</dbReference>
<dbReference type="InterPro" id="IPR043131">
    <property type="entry name" value="BCAT-like_N"/>
</dbReference>
<keyword evidence="8" id="KW-0028">Amino-acid biosynthesis</keyword>
<comment type="catalytic activity">
    <reaction evidence="10">
        <text>L-isoleucine + 2-oxoglutarate = (S)-3-methyl-2-oxopentanoate + L-glutamate</text>
        <dbReference type="Rhea" id="RHEA:24801"/>
        <dbReference type="ChEBI" id="CHEBI:16810"/>
        <dbReference type="ChEBI" id="CHEBI:29985"/>
        <dbReference type="ChEBI" id="CHEBI:35146"/>
        <dbReference type="ChEBI" id="CHEBI:58045"/>
        <dbReference type="EC" id="2.6.1.42"/>
    </reaction>
</comment>
<dbReference type="PANTHER" id="PTHR42743:SF11">
    <property type="entry name" value="AMINODEOXYCHORISMATE LYASE"/>
    <property type="match status" value="1"/>
</dbReference>
<comment type="catalytic activity">
    <reaction evidence="9">
        <text>L-valine + 2-oxoglutarate = 3-methyl-2-oxobutanoate + L-glutamate</text>
        <dbReference type="Rhea" id="RHEA:24813"/>
        <dbReference type="ChEBI" id="CHEBI:11851"/>
        <dbReference type="ChEBI" id="CHEBI:16810"/>
        <dbReference type="ChEBI" id="CHEBI:29985"/>
        <dbReference type="ChEBI" id="CHEBI:57762"/>
        <dbReference type="EC" id="2.6.1.42"/>
    </reaction>
</comment>
<evidence type="ECO:0000313" key="12">
    <source>
        <dbReference type="EMBL" id="AXY21925.1"/>
    </source>
</evidence>
<comment type="pathway">
    <text evidence="2">Amino-acid biosynthesis; L-isoleucine biosynthesis; L-isoleucine from 2-oxobutanoate: step 4/4.</text>
</comment>
<dbReference type="RefSeq" id="WP_118962669.1">
    <property type="nucleotide sequence ID" value="NZ_CP023036.1"/>
</dbReference>
<comment type="function">
    <text evidence="1">Acts on leucine, isoleucine and valine.</text>
</comment>
<evidence type="ECO:0000256" key="5">
    <source>
        <dbReference type="ARBA" id="ARBA00009320"/>
    </source>
</evidence>
<dbReference type="GO" id="GO:0052656">
    <property type="term" value="F:L-isoleucine-2-oxoglutarate transaminase activity"/>
    <property type="evidence" value="ECO:0007669"/>
    <property type="project" value="RHEA"/>
</dbReference>
<proteinExistence type="inferred from homology"/>
<dbReference type="InterPro" id="IPR043132">
    <property type="entry name" value="BCAT-like_C"/>
</dbReference>
<accession>A0A347WAN2</accession>
<evidence type="ECO:0000256" key="2">
    <source>
        <dbReference type="ARBA" id="ARBA00004824"/>
    </source>
</evidence>
<organism evidence="12 13">
    <name type="scientific">Komagataeibacter saccharivorans</name>
    <dbReference type="NCBI Taxonomy" id="265959"/>
    <lineage>
        <taxon>Bacteria</taxon>
        <taxon>Pseudomonadati</taxon>
        <taxon>Pseudomonadota</taxon>
        <taxon>Alphaproteobacteria</taxon>
        <taxon>Acetobacterales</taxon>
        <taxon>Acetobacteraceae</taxon>
        <taxon>Komagataeibacter</taxon>
    </lineage>
</organism>
<dbReference type="OrthoDB" id="9805628at2"/>
<sequence>MTVPTALPVWLNGRLLPAGQAHIDPADRGFLLGDGLFETMRVANGQVSHFSRHMDRLADGARALMLAPPDRERIAAGVHEMLAACDLTAGSLRLTCTRGTGPRGLMPPVDGTPTVLITASAGVVPPTPVKLVTVEYRRDEDSVLSRIKSLNYLPSILARMAAARAGADDALMLNRAGYVAETSASTLLACIDGQLVTPPVTDGALPGTARGVLLDAGLLHVRRLSPLALHRATAILTVNSLGVRGVHMLDGRDVPVMPDLLTAVQACVYP</sequence>
<dbReference type="Pfam" id="PF01063">
    <property type="entry name" value="Aminotran_4"/>
    <property type="match status" value="1"/>
</dbReference>
<evidence type="ECO:0000256" key="3">
    <source>
        <dbReference type="ARBA" id="ARBA00004931"/>
    </source>
</evidence>
<dbReference type="EC" id="2.6.1.42" evidence="6"/>
<evidence type="ECO:0000256" key="9">
    <source>
        <dbReference type="ARBA" id="ARBA00048212"/>
    </source>
</evidence>
<dbReference type="Gene3D" id="3.30.470.10">
    <property type="match status" value="1"/>
</dbReference>
<evidence type="ECO:0000256" key="11">
    <source>
        <dbReference type="ARBA" id="ARBA00049229"/>
    </source>
</evidence>
<comment type="pathway">
    <text evidence="3">Amino-acid biosynthesis; L-valine biosynthesis; L-valine from pyruvate: step 4/4.</text>
</comment>
<dbReference type="GO" id="GO:0052654">
    <property type="term" value="F:L-leucine-2-oxoglutarate transaminase activity"/>
    <property type="evidence" value="ECO:0007669"/>
    <property type="project" value="RHEA"/>
</dbReference>
<protein>
    <recommendedName>
        <fullName evidence="7">Probable branched-chain-amino-acid aminotransferase</fullName>
        <ecNumber evidence="6">2.6.1.42</ecNumber>
    </recommendedName>
</protein>
<dbReference type="PANTHER" id="PTHR42743">
    <property type="entry name" value="AMINO-ACID AMINOTRANSFERASE"/>
    <property type="match status" value="1"/>
</dbReference>
<keyword evidence="12" id="KW-0808">Transferase</keyword>
<evidence type="ECO:0000256" key="10">
    <source>
        <dbReference type="ARBA" id="ARBA00048798"/>
    </source>
</evidence>
<comment type="catalytic activity">
    <reaction evidence="11">
        <text>L-leucine + 2-oxoglutarate = 4-methyl-2-oxopentanoate + L-glutamate</text>
        <dbReference type="Rhea" id="RHEA:18321"/>
        <dbReference type="ChEBI" id="CHEBI:16810"/>
        <dbReference type="ChEBI" id="CHEBI:17865"/>
        <dbReference type="ChEBI" id="CHEBI:29985"/>
        <dbReference type="ChEBI" id="CHEBI:57427"/>
        <dbReference type="EC" id="2.6.1.42"/>
    </reaction>
</comment>
<evidence type="ECO:0000313" key="13">
    <source>
        <dbReference type="Proteomes" id="UP000264120"/>
    </source>
</evidence>
<dbReference type="KEGG" id="ksc:CD178_01132"/>
<evidence type="ECO:0000256" key="1">
    <source>
        <dbReference type="ARBA" id="ARBA00003109"/>
    </source>
</evidence>
<gene>
    <name evidence="12" type="primary">dat_1</name>
    <name evidence="12" type="ORF">CD178_01132</name>
</gene>
<dbReference type="InterPro" id="IPR001544">
    <property type="entry name" value="Aminotrans_IV"/>
</dbReference>
<reference evidence="12 13" key="1">
    <citation type="submission" date="2017-08" db="EMBL/GenBank/DDBJ databases">
        <title>Complete genome sequence of Gluconacetobacter saccharivorans CV1 isolated from Fermented Vinegar.</title>
        <authorList>
            <person name="Kim S.-Y."/>
        </authorList>
    </citation>
    <scope>NUCLEOTIDE SEQUENCE [LARGE SCALE GENOMIC DNA]</scope>
    <source>
        <strain evidence="12 13">CV1</strain>
    </source>
</reference>
<evidence type="ECO:0000256" key="7">
    <source>
        <dbReference type="ARBA" id="ARBA00014472"/>
    </source>
</evidence>
<dbReference type="EMBL" id="CP023036">
    <property type="protein sequence ID" value="AXY21925.1"/>
    <property type="molecule type" value="Genomic_DNA"/>
</dbReference>
<dbReference type="GO" id="GO:0009082">
    <property type="term" value="P:branched-chain amino acid biosynthetic process"/>
    <property type="evidence" value="ECO:0007669"/>
    <property type="project" value="UniProtKB-KW"/>
</dbReference>
<keyword evidence="8" id="KW-0100">Branched-chain amino acid biosynthesis</keyword>
<dbReference type="AlphaFoldDB" id="A0A347WAN2"/>
<keyword evidence="12" id="KW-0032">Aminotransferase</keyword>
<dbReference type="GO" id="GO:0005829">
    <property type="term" value="C:cytosol"/>
    <property type="evidence" value="ECO:0007669"/>
    <property type="project" value="TreeGrafter"/>
</dbReference>
<dbReference type="GO" id="GO:0052655">
    <property type="term" value="F:L-valine-2-oxoglutarate transaminase activity"/>
    <property type="evidence" value="ECO:0007669"/>
    <property type="project" value="RHEA"/>
</dbReference>
<evidence type="ECO:0000256" key="4">
    <source>
        <dbReference type="ARBA" id="ARBA00005072"/>
    </source>
</evidence>
<dbReference type="Gene3D" id="3.20.10.10">
    <property type="entry name" value="D-amino Acid Aminotransferase, subunit A, domain 2"/>
    <property type="match status" value="1"/>
</dbReference>
<name>A0A347WAN2_9PROT</name>
<keyword evidence="13" id="KW-1185">Reference proteome</keyword>
<dbReference type="InterPro" id="IPR050571">
    <property type="entry name" value="Class-IV_PLP-Dep_Aminotrnsfr"/>
</dbReference>
<comment type="pathway">
    <text evidence="4">Amino-acid biosynthesis; L-leucine biosynthesis; L-leucine from 3-methyl-2-oxobutanoate: step 4/4.</text>
</comment>
<evidence type="ECO:0000256" key="6">
    <source>
        <dbReference type="ARBA" id="ARBA00013053"/>
    </source>
</evidence>
<dbReference type="InterPro" id="IPR036038">
    <property type="entry name" value="Aminotransferase-like"/>
</dbReference>
<evidence type="ECO:0000256" key="8">
    <source>
        <dbReference type="ARBA" id="ARBA00023304"/>
    </source>
</evidence>
<dbReference type="SUPFAM" id="SSF56752">
    <property type="entry name" value="D-aminoacid aminotransferase-like PLP-dependent enzymes"/>
    <property type="match status" value="1"/>
</dbReference>
<comment type="similarity">
    <text evidence="5">Belongs to the class-IV pyridoxal-phosphate-dependent aminotransferase family.</text>
</comment>